<dbReference type="InterPro" id="IPR003768">
    <property type="entry name" value="ScpA"/>
</dbReference>
<dbReference type="AlphaFoldDB" id="A0A940DFH3"/>
<evidence type="ECO:0000313" key="4">
    <source>
        <dbReference type="Proteomes" id="UP000727857"/>
    </source>
</evidence>
<protein>
    <recommendedName>
        <fullName evidence="2">Segregation and condensation protein A</fullName>
    </recommendedName>
</protein>
<dbReference type="Gene3D" id="6.10.250.2410">
    <property type="match status" value="1"/>
</dbReference>
<reference evidence="3" key="1">
    <citation type="submission" date="2020-10" db="EMBL/GenBank/DDBJ databases">
        <authorList>
            <person name="Gilroy R."/>
        </authorList>
    </citation>
    <scope>NUCLEOTIDE SEQUENCE</scope>
    <source>
        <strain evidence="3">517</strain>
    </source>
</reference>
<dbReference type="Pfam" id="PF02616">
    <property type="entry name" value="SMC_ScpA"/>
    <property type="match status" value="1"/>
</dbReference>
<evidence type="ECO:0000256" key="1">
    <source>
        <dbReference type="ARBA" id="ARBA00022829"/>
    </source>
</evidence>
<keyword evidence="1" id="KW-0159">Chromosome partition</keyword>
<reference evidence="3" key="2">
    <citation type="journal article" date="2021" name="PeerJ">
        <title>Extensive microbial diversity within the chicken gut microbiome revealed by metagenomics and culture.</title>
        <authorList>
            <person name="Gilroy R."/>
            <person name="Ravi A."/>
            <person name="Getino M."/>
            <person name="Pursley I."/>
            <person name="Horton D.L."/>
            <person name="Alikhan N.F."/>
            <person name="Baker D."/>
            <person name="Gharbi K."/>
            <person name="Hall N."/>
            <person name="Watson M."/>
            <person name="Adriaenssens E.M."/>
            <person name="Foster-Nyarko E."/>
            <person name="Jarju S."/>
            <person name="Secka A."/>
            <person name="Antonio M."/>
            <person name="Oren A."/>
            <person name="Chaudhuri R.R."/>
            <person name="La Ragione R."/>
            <person name="Hildebrand F."/>
            <person name="Pallen M.J."/>
        </authorList>
    </citation>
    <scope>NUCLEOTIDE SEQUENCE</scope>
    <source>
        <strain evidence="3">517</strain>
    </source>
</reference>
<evidence type="ECO:0000313" key="3">
    <source>
        <dbReference type="EMBL" id="MBO8423591.1"/>
    </source>
</evidence>
<dbReference type="EMBL" id="JADINF010000027">
    <property type="protein sequence ID" value="MBO8423591.1"/>
    <property type="molecule type" value="Genomic_DNA"/>
</dbReference>
<dbReference type="Proteomes" id="UP000727857">
    <property type="component" value="Unassembled WGS sequence"/>
</dbReference>
<accession>A0A940DFH3</accession>
<organism evidence="3 4">
    <name type="scientific">Candidatus Stercoripulliclostridium pullicola</name>
    <dbReference type="NCBI Taxonomy" id="2840953"/>
    <lineage>
        <taxon>Bacteria</taxon>
        <taxon>Bacillati</taxon>
        <taxon>Bacillota</taxon>
        <taxon>Clostridia</taxon>
        <taxon>Eubacteriales</taxon>
        <taxon>Candidatus Stercoripulliclostridium</taxon>
    </lineage>
</organism>
<dbReference type="PANTHER" id="PTHR33969:SF2">
    <property type="entry name" value="SEGREGATION AND CONDENSATION PROTEIN A"/>
    <property type="match status" value="1"/>
</dbReference>
<sequence>MDDLSVLDQIPEIGQDDKFSFTSLSYHLYEEDVALDKLLDILKKDKVAIRDIFISSITEQYLAYVVNLTKEEKDYDDISSFLVLAATLIELKAASLLPKPEFEEYEDDGLSDEELFYLRAEEYAAYRDAAEKLRSYEILNRYYREPVFGEDDYKVVIKDFSLQKMIEAFSRMLERAEFEEDHTAEKTIEKERFSVSDRMVDVVEALRALSLIKLNDLFEPGFTKLEIINTFLAVLEIVKQQIAAISVEGDPGEIIVRHLPDTDKFNYEEDLIKDADEYN</sequence>
<proteinExistence type="predicted"/>
<comment type="caution">
    <text evidence="3">The sequence shown here is derived from an EMBL/GenBank/DDBJ whole genome shotgun (WGS) entry which is preliminary data.</text>
</comment>
<gene>
    <name evidence="3" type="ORF">IAB16_01015</name>
</gene>
<evidence type="ECO:0000256" key="2">
    <source>
        <dbReference type="ARBA" id="ARBA00044777"/>
    </source>
</evidence>
<dbReference type="GO" id="GO:0007059">
    <property type="term" value="P:chromosome segregation"/>
    <property type="evidence" value="ECO:0007669"/>
    <property type="project" value="UniProtKB-KW"/>
</dbReference>
<name>A0A940DFH3_9FIRM</name>
<dbReference type="PANTHER" id="PTHR33969">
    <property type="entry name" value="SEGREGATION AND CONDENSATION PROTEIN A"/>
    <property type="match status" value="1"/>
</dbReference>